<evidence type="ECO:0000313" key="2">
    <source>
        <dbReference type="Proteomes" id="UP000271227"/>
    </source>
</evidence>
<dbReference type="Proteomes" id="UP000271227">
    <property type="component" value="Unassembled WGS sequence"/>
</dbReference>
<comment type="caution">
    <text evidence="1">The sequence shown here is derived from an EMBL/GenBank/DDBJ whole genome shotgun (WGS) entry which is preliminary data.</text>
</comment>
<accession>A0A3M0C2P4</accession>
<gene>
    <name evidence="1" type="ORF">BXY39_3623</name>
</gene>
<dbReference type="Pfam" id="PF07310">
    <property type="entry name" value="PAS_5"/>
    <property type="match status" value="1"/>
</dbReference>
<proteinExistence type="predicted"/>
<keyword evidence="2" id="KW-1185">Reference proteome</keyword>
<evidence type="ECO:0000313" key="1">
    <source>
        <dbReference type="EMBL" id="RMB01439.1"/>
    </source>
</evidence>
<dbReference type="InterPro" id="IPR009922">
    <property type="entry name" value="DUF1457"/>
</dbReference>
<sequence length="192" mass="21305">MRPLRGRQNLSADSYRPEGMAAILWDHWHALQTTAGGAVPAKAALSMRALKEALPGLIICEVEQDGVVRIRLSGTRVDDMMGVPLTGRPVLDLTPPAQRTSIDFVYRSIRQQPCGFYIFEDLARRGGKMMALKALLLPLTDRGGEVRFYVSAYQFGEGHYDPMIEDPPIIEHHTIVEAGFIDIGFGLPDENQ</sequence>
<name>A0A3M0C2P4_9PROT</name>
<dbReference type="InParanoid" id="A0A3M0C2P4"/>
<protein>
    <submittedName>
        <fullName evidence="1">PAS domain-containing protein</fullName>
    </submittedName>
</protein>
<reference evidence="1 2" key="1">
    <citation type="submission" date="2018-10" db="EMBL/GenBank/DDBJ databases">
        <title>Genomic Encyclopedia of Archaeal and Bacterial Type Strains, Phase II (KMG-II): from individual species to whole genera.</title>
        <authorList>
            <person name="Goeker M."/>
        </authorList>
    </citation>
    <scope>NUCLEOTIDE SEQUENCE [LARGE SCALE GENOMIC DNA]</scope>
    <source>
        <strain evidence="1 2">DSM 25217</strain>
    </source>
</reference>
<dbReference type="EMBL" id="REFR01000016">
    <property type="protein sequence ID" value="RMB01439.1"/>
    <property type="molecule type" value="Genomic_DNA"/>
</dbReference>
<organism evidence="1 2">
    <name type="scientific">Eilatimonas milleporae</name>
    <dbReference type="NCBI Taxonomy" id="911205"/>
    <lineage>
        <taxon>Bacteria</taxon>
        <taxon>Pseudomonadati</taxon>
        <taxon>Pseudomonadota</taxon>
        <taxon>Alphaproteobacteria</taxon>
        <taxon>Kordiimonadales</taxon>
        <taxon>Kordiimonadaceae</taxon>
        <taxon>Eilatimonas</taxon>
    </lineage>
</organism>
<dbReference type="AlphaFoldDB" id="A0A3M0C2P4"/>